<organism evidence="3 4">
    <name type="scientific">Cohnella faecalis</name>
    <dbReference type="NCBI Taxonomy" id="2315694"/>
    <lineage>
        <taxon>Bacteria</taxon>
        <taxon>Bacillati</taxon>
        <taxon>Bacillota</taxon>
        <taxon>Bacilli</taxon>
        <taxon>Bacillales</taxon>
        <taxon>Paenibacillaceae</taxon>
        <taxon>Cohnella</taxon>
    </lineage>
</organism>
<sequence>MAAIFYFSAQPGSELDGWLPFFRDWLPGLQSFDPMHYVAYFGLGLTVAFAFGAASARWRWALINVIVCSIYGVTDEWHQAYVPRRSPDIMDLYHDAIGAAAAALIVLIAIRIANRRHAKNYTERLGRS</sequence>
<dbReference type="PANTHER" id="PTHR28008:SF1">
    <property type="entry name" value="DOMAIN PROTEIN, PUTATIVE (AFU_ORTHOLOGUE AFUA_3G10980)-RELATED"/>
    <property type="match status" value="1"/>
</dbReference>
<dbReference type="Proteomes" id="UP000266340">
    <property type="component" value="Unassembled WGS sequence"/>
</dbReference>
<keyword evidence="1" id="KW-1133">Transmembrane helix</keyword>
<dbReference type="PANTHER" id="PTHR28008">
    <property type="entry name" value="DOMAIN PROTEIN, PUTATIVE (AFU_ORTHOLOGUE AFUA_3G10980)-RELATED"/>
    <property type="match status" value="1"/>
</dbReference>
<dbReference type="Pfam" id="PF04892">
    <property type="entry name" value="VanZ"/>
    <property type="match status" value="1"/>
</dbReference>
<proteinExistence type="predicted"/>
<evidence type="ECO:0000256" key="1">
    <source>
        <dbReference type="SAM" id="Phobius"/>
    </source>
</evidence>
<feature type="transmembrane region" description="Helical" evidence="1">
    <location>
        <begin position="61"/>
        <end position="80"/>
    </location>
</feature>
<accession>A0A398CYP2</accession>
<keyword evidence="4" id="KW-1185">Reference proteome</keyword>
<dbReference type="NCBIfam" id="NF037970">
    <property type="entry name" value="vanZ_1"/>
    <property type="match status" value="1"/>
</dbReference>
<evidence type="ECO:0000313" key="4">
    <source>
        <dbReference type="Proteomes" id="UP000266340"/>
    </source>
</evidence>
<evidence type="ECO:0000259" key="2">
    <source>
        <dbReference type="Pfam" id="PF04892"/>
    </source>
</evidence>
<feature type="domain" description="VanZ-like" evidence="2">
    <location>
        <begin position="39"/>
        <end position="108"/>
    </location>
</feature>
<evidence type="ECO:0000313" key="3">
    <source>
        <dbReference type="EMBL" id="RIE04351.1"/>
    </source>
</evidence>
<feature type="transmembrane region" description="Helical" evidence="1">
    <location>
        <begin position="92"/>
        <end position="114"/>
    </location>
</feature>
<dbReference type="InterPro" id="IPR006976">
    <property type="entry name" value="VanZ-like"/>
</dbReference>
<comment type="caution">
    <text evidence="3">The sequence shown here is derived from an EMBL/GenBank/DDBJ whole genome shotgun (WGS) entry which is preliminary data.</text>
</comment>
<name>A0A398CYP2_9BACL</name>
<feature type="transmembrane region" description="Helical" evidence="1">
    <location>
        <begin position="35"/>
        <end position="54"/>
    </location>
</feature>
<reference evidence="3 4" key="1">
    <citation type="submission" date="2018-09" db="EMBL/GenBank/DDBJ databases">
        <title>Cohnella cavernae sp. nov., isolated from a karst cave.</title>
        <authorList>
            <person name="Zhu H."/>
        </authorList>
    </citation>
    <scope>NUCLEOTIDE SEQUENCE [LARGE SCALE GENOMIC DNA]</scope>
    <source>
        <strain evidence="3 4">K2E09-144</strain>
    </source>
</reference>
<dbReference type="EMBL" id="QXJM01000027">
    <property type="protein sequence ID" value="RIE04351.1"/>
    <property type="molecule type" value="Genomic_DNA"/>
</dbReference>
<dbReference type="OrthoDB" id="291892at2"/>
<keyword evidence="1" id="KW-0472">Membrane</keyword>
<keyword evidence="1" id="KW-0812">Transmembrane</keyword>
<dbReference type="AlphaFoldDB" id="A0A398CYP2"/>
<gene>
    <name evidence="3" type="ORF">D3H35_07070</name>
</gene>
<protein>
    <recommendedName>
        <fullName evidence="2">VanZ-like domain-containing protein</fullName>
    </recommendedName>
</protein>